<keyword evidence="2 3" id="KW-0040">ANK repeat</keyword>
<protein>
    <submittedName>
        <fullName evidence="4">Ankyrin repeats containing protein</fullName>
    </submittedName>
</protein>
<dbReference type="OrthoDB" id="5622506at2"/>
<feature type="repeat" description="ANK" evidence="3">
    <location>
        <begin position="324"/>
        <end position="356"/>
    </location>
</feature>
<accession>V6DHJ4</accession>
<dbReference type="InterPro" id="IPR002110">
    <property type="entry name" value="Ankyrin_rpt"/>
</dbReference>
<dbReference type="HOGENOM" id="CLU_717049_0_0_7"/>
<evidence type="ECO:0000256" key="2">
    <source>
        <dbReference type="ARBA" id="ARBA00023043"/>
    </source>
</evidence>
<dbReference type="Proteomes" id="UP000018769">
    <property type="component" value="Chromosome I"/>
</dbReference>
<proteinExistence type="predicted"/>
<dbReference type="SUPFAM" id="SSF48403">
    <property type="entry name" value="Ankyrin repeat"/>
    <property type="match status" value="1"/>
</dbReference>
<dbReference type="KEGG" id="dpb:BABL1_gene_780"/>
<dbReference type="STRING" id="673862.BABL1_gene_780"/>
<dbReference type="PROSITE" id="PS50297">
    <property type="entry name" value="ANK_REP_REGION"/>
    <property type="match status" value="3"/>
</dbReference>
<dbReference type="GO" id="GO:0010468">
    <property type="term" value="P:regulation of gene expression"/>
    <property type="evidence" value="ECO:0007669"/>
    <property type="project" value="TreeGrafter"/>
</dbReference>
<dbReference type="Gene3D" id="1.25.40.20">
    <property type="entry name" value="Ankyrin repeat-containing domain"/>
    <property type="match status" value="2"/>
</dbReference>
<dbReference type="PANTHER" id="PTHR24124:SF14">
    <property type="entry name" value="CHROMOSOME UNDETERMINED SCAFFOLD_25, WHOLE GENOME SHOTGUN SEQUENCE"/>
    <property type="match status" value="1"/>
</dbReference>
<dbReference type="SMART" id="SM00248">
    <property type="entry name" value="ANK"/>
    <property type="match status" value="5"/>
</dbReference>
<feature type="repeat" description="ANK" evidence="3">
    <location>
        <begin position="221"/>
        <end position="255"/>
    </location>
</feature>
<gene>
    <name evidence="4" type="ORF">BABL1_gene_780</name>
</gene>
<evidence type="ECO:0000313" key="5">
    <source>
        <dbReference type="Proteomes" id="UP000018769"/>
    </source>
</evidence>
<feature type="repeat" description="ANK" evidence="3">
    <location>
        <begin position="256"/>
        <end position="288"/>
    </location>
</feature>
<dbReference type="PROSITE" id="PS50088">
    <property type="entry name" value="ANK_REPEAT"/>
    <property type="match status" value="5"/>
</dbReference>
<keyword evidence="5" id="KW-1185">Reference proteome</keyword>
<dbReference type="EMBL" id="HG793133">
    <property type="protein sequence ID" value="CDK31067.1"/>
    <property type="molecule type" value="Genomic_DNA"/>
</dbReference>
<organism evidence="4 5">
    <name type="scientific">Candidatus Babela massiliensis</name>
    <dbReference type="NCBI Taxonomy" id="673862"/>
    <lineage>
        <taxon>Bacteria</taxon>
        <taxon>Candidatus Babelota</taxon>
        <taxon>Candidatus Babeliae</taxon>
        <taxon>Candidatus Babeliales</taxon>
        <taxon>Candidatus Babeliaceae</taxon>
        <taxon>Candidatus Babela</taxon>
    </lineage>
</organism>
<sequence length="385" mass="44356">MRSLINRLLTIFLIIYILSLNSMHGEKFPNELKFYIFEFFYNNKDFRDFVINLNNLVNLSHVNRNLRNIILKRENSYIPYAVNQFVKNNKDNPNLFENLIQGINLLNLPNIRDIVLASIKHSIELNNIDISNKYYSTSNNHTLLVRYILDKNIPYIRSLFLLLNTLEKRDLIKDDRINLFLSNINRSVVVTPLIYACYTQNKELVKILLENEVDVNETDENGNTALFYSSLIVNLDLEIINLLLNYGANVNIQNKVGYTALMDAVEANNLDLIRLLLAHRANPDLKEYEVGETALFIAVEDESLEAVKILILEGKANINLQDEIGNTALMNAINNDNNNMVEFLLENGADVSIRNENDEDALDLARENDNQEVLNMLEWISSTNL</sequence>
<dbReference type="Pfam" id="PF12796">
    <property type="entry name" value="Ank_2"/>
    <property type="match status" value="2"/>
</dbReference>
<dbReference type="InterPro" id="IPR036770">
    <property type="entry name" value="Ankyrin_rpt-contain_sf"/>
</dbReference>
<dbReference type="eggNOG" id="COG0666">
    <property type="taxonomic scope" value="Bacteria"/>
</dbReference>
<dbReference type="PANTHER" id="PTHR24124">
    <property type="entry name" value="ANKYRIN REPEAT FAMILY A"/>
    <property type="match status" value="1"/>
</dbReference>
<evidence type="ECO:0000313" key="4">
    <source>
        <dbReference type="EMBL" id="CDK31067.1"/>
    </source>
</evidence>
<keyword evidence="1" id="KW-0677">Repeat</keyword>
<evidence type="ECO:0000256" key="1">
    <source>
        <dbReference type="ARBA" id="ARBA00022737"/>
    </source>
</evidence>
<dbReference type="Pfam" id="PF00023">
    <property type="entry name" value="Ank"/>
    <property type="match status" value="1"/>
</dbReference>
<dbReference type="AlphaFoldDB" id="V6DHJ4"/>
<name>V6DHJ4_9BACT</name>
<evidence type="ECO:0000256" key="3">
    <source>
        <dbReference type="PROSITE-ProRule" id="PRU00023"/>
    </source>
</evidence>
<dbReference type="RefSeq" id="WP_023793075.1">
    <property type="nucleotide sequence ID" value="NC_023003.1"/>
</dbReference>
<feature type="repeat" description="ANK" evidence="3">
    <location>
        <begin position="191"/>
        <end position="220"/>
    </location>
</feature>
<reference evidence="4 5" key="1">
    <citation type="journal article" date="2015" name="Biol. Direct">
        <title>Babela massiliensis, a representative of a widespread bacterial phylum with unusual adaptations to parasitism in amoebae.</title>
        <authorList>
            <person name="Pagnier I."/>
            <person name="Yutin N."/>
            <person name="Croce O."/>
            <person name="Makarova K.S."/>
            <person name="Wolf Y.I."/>
            <person name="Benamar S."/>
            <person name="Raoult D."/>
            <person name="Koonin E.V."/>
            <person name="La Scola B."/>
        </authorList>
    </citation>
    <scope>NUCLEOTIDE SEQUENCE [LARGE SCALE GENOMIC DNA]</scope>
    <source>
        <strain evidence="5">BABL1</strain>
    </source>
</reference>
<feature type="repeat" description="ANK" evidence="3">
    <location>
        <begin position="290"/>
        <end position="323"/>
    </location>
</feature>